<dbReference type="CDD" id="cd09272">
    <property type="entry name" value="RNase_HI_RT_Ty1"/>
    <property type="match status" value="1"/>
</dbReference>
<dbReference type="Proteomes" id="UP001172457">
    <property type="component" value="Chromosome 5"/>
</dbReference>
<dbReference type="Pfam" id="PF07727">
    <property type="entry name" value="RVT_2"/>
    <property type="match status" value="1"/>
</dbReference>
<keyword evidence="1" id="KW-1133">Transmembrane helix</keyword>
<dbReference type="SUPFAM" id="SSF56672">
    <property type="entry name" value="DNA/RNA polymerases"/>
    <property type="match status" value="1"/>
</dbReference>
<dbReference type="PANTHER" id="PTHR11439:SF495">
    <property type="entry name" value="REVERSE TRANSCRIPTASE, RNA-DEPENDENT DNA POLYMERASE-RELATED"/>
    <property type="match status" value="1"/>
</dbReference>
<dbReference type="EMBL" id="JARYMX010000005">
    <property type="protein sequence ID" value="KAJ9547786.1"/>
    <property type="molecule type" value="Genomic_DNA"/>
</dbReference>
<keyword evidence="1" id="KW-0472">Membrane</keyword>
<feature type="domain" description="Reverse transcriptase Ty1/copia-type" evidence="2">
    <location>
        <begin position="19"/>
        <end position="159"/>
    </location>
</feature>
<name>A0AA38T5F2_9ASTR</name>
<dbReference type="PANTHER" id="PTHR11439">
    <property type="entry name" value="GAG-POL-RELATED RETROTRANSPOSON"/>
    <property type="match status" value="1"/>
</dbReference>
<feature type="transmembrane region" description="Helical" evidence="1">
    <location>
        <begin position="337"/>
        <end position="360"/>
    </location>
</feature>
<protein>
    <recommendedName>
        <fullName evidence="2">Reverse transcriptase Ty1/copia-type domain-containing protein</fullName>
    </recommendedName>
</protein>
<comment type="caution">
    <text evidence="3">The sequence shown here is derived from an EMBL/GenBank/DDBJ whole genome shotgun (WGS) entry which is preliminary data.</text>
</comment>
<dbReference type="AlphaFoldDB" id="A0AA38T5F2"/>
<evidence type="ECO:0000259" key="2">
    <source>
        <dbReference type="Pfam" id="PF07727"/>
    </source>
</evidence>
<evidence type="ECO:0000313" key="4">
    <source>
        <dbReference type="Proteomes" id="UP001172457"/>
    </source>
</evidence>
<keyword evidence="4" id="KW-1185">Reference proteome</keyword>
<sequence>MRIPEWCPSRGGVCRTTEGFVDRKFSEHVYVLHKVLYCLKQAPRAWYETLTIHLLESGYKKGTIDRSLFLQRLGNYLTIVQIYVDDIIFASTNPESFKMFELTMKFKLQMSMMGELTFFLGLQVRQRPNGLFINQEKYVQDLSKWFYLDGSKSVKTPMSTLFQLDADLSGKLVDLKNYRANIGSLLYLTTSRLDIVLSTDSHLAAAKRILKYLKGIPNFGLWYLKDSGFELTTVTDFDHAGCKLNKKSTSGACEFLGNKLVSWSSSKQNCVSLSTTEANYVTAIRTRAKPSFEVTPLTFEEMYQYESDNSKVRIGLSDSLIRTIPKSESDFRFPDSAFWLSFVTCVGVNLLLIHLVRFGLPKVRFRLSLFRITFEQLVRYGLCQSLIRTLIKVRFGLCSKSDSAFAQSPMDFDLIRFGFLFNFIKVGYCSNFQMSLFLSEMADQRENPPSPIDEHADNKLFPSDKILPIIENNSFVVLSTSPLSIR</sequence>
<dbReference type="InterPro" id="IPR043502">
    <property type="entry name" value="DNA/RNA_pol_sf"/>
</dbReference>
<accession>A0AA38T5F2</accession>
<proteinExistence type="predicted"/>
<reference evidence="3" key="1">
    <citation type="submission" date="2023-03" db="EMBL/GenBank/DDBJ databases">
        <title>Chromosome-scale reference genome and RAD-based genetic map of yellow starthistle (Centaurea solstitialis) reveal putative structural variation and QTLs associated with invader traits.</title>
        <authorList>
            <person name="Reatini B."/>
            <person name="Cang F.A."/>
            <person name="Jiang Q."/>
            <person name="Mckibben M.T.W."/>
            <person name="Barker M.S."/>
            <person name="Rieseberg L.H."/>
            <person name="Dlugosch K.M."/>
        </authorList>
    </citation>
    <scope>NUCLEOTIDE SEQUENCE</scope>
    <source>
        <strain evidence="3">CAN-66</strain>
        <tissue evidence="3">Leaf</tissue>
    </source>
</reference>
<gene>
    <name evidence="3" type="ORF">OSB04_020329</name>
</gene>
<keyword evidence="1" id="KW-0812">Transmembrane</keyword>
<evidence type="ECO:0000256" key="1">
    <source>
        <dbReference type="SAM" id="Phobius"/>
    </source>
</evidence>
<organism evidence="3 4">
    <name type="scientific">Centaurea solstitialis</name>
    <name type="common">yellow star-thistle</name>
    <dbReference type="NCBI Taxonomy" id="347529"/>
    <lineage>
        <taxon>Eukaryota</taxon>
        <taxon>Viridiplantae</taxon>
        <taxon>Streptophyta</taxon>
        <taxon>Embryophyta</taxon>
        <taxon>Tracheophyta</taxon>
        <taxon>Spermatophyta</taxon>
        <taxon>Magnoliopsida</taxon>
        <taxon>eudicotyledons</taxon>
        <taxon>Gunneridae</taxon>
        <taxon>Pentapetalae</taxon>
        <taxon>asterids</taxon>
        <taxon>campanulids</taxon>
        <taxon>Asterales</taxon>
        <taxon>Asteraceae</taxon>
        <taxon>Carduoideae</taxon>
        <taxon>Cardueae</taxon>
        <taxon>Centaureinae</taxon>
        <taxon>Centaurea</taxon>
    </lineage>
</organism>
<evidence type="ECO:0000313" key="3">
    <source>
        <dbReference type="EMBL" id="KAJ9547786.1"/>
    </source>
</evidence>
<dbReference type="InterPro" id="IPR013103">
    <property type="entry name" value="RVT_2"/>
</dbReference>